<dbReference type="OrthoDB" id="9797178at2"/>
<proteinExistence type="predicted"/>
<evidence type="ECO:0000313" key="3">
    <source>
        <dbReference type="Proteomes" id="UP000198346"/>
    </source>
</evidence>
<keyword evidence="3" id="KW-1185">Reference proteome</keyword>
<dbReference type="CDD" id="cd04301">
    <property type="entry name" value="NAT_SF"/>
    <property type="match status" value="1"/>
</dbReference>
<feature type="domain" description="N-acetyltransferase" evidence="1">
    <location>
        <begin position="5"/>
        <end position="149"/>
    </location>
</feature>
<reference evidence="2 3" key="1">
    <citation type="submission" date="2017-07" db="EMBL/GenBank/DDBJ databases">
        <authorList>
            <person name="Sun Z.S."/>
            <person name="Albrecht U."/>
            <person name="Echele G."/>
            <person name="Lee C.C."/>
        </authorList>
    </citation>
    <scope>NUCLEOTIDE SEQUENCE [LARGE SCALE GENOMIC DNA]</scope>
    <source>
        <strain evidence="2 3">CGMCC 1.12710</strain>
    </source>
</reference>
<evidence type="ECO:0000259" key="1">
    <source>
        <dbReference type="PROSITE" id="PS51186"/>
    </source>
</evidence>
<dbReference type="Gene3D" id="3.40.630.30">
    <property type="match status" value="1"/>
</dbReference>
<protein>
    <submittedName>
        <fullName evidence="2">Putative acetyltransferase</fullName>
    </submittedName>
</protein>
<accession>A0A239PIJ2</accession>
<keyword evidence="2" id="KW-0808">Transferase</keyword>
<dbReference type="AlphaFoldDB" id="A0A239PIJ2"/>
<dbReference type="PANTHER" id="PTHR43617">
    <property type="entry name" value="L-AMINO ACID N-ACETYLTRANSFERASE"/>
    <property type="match status" value="1"/>
</dbReference>
<organism evidence="2 3">
    <name type="scientific">Amphiplicatus metriothermophilus</name>
    <dbReference type="NCBI Taxonomy" id="1519374"/>
    <lineage>
        <taxon>Bacteria</taxon>
        <taxon>Pseudomonadati</taxon>
        <taxon>Pseudomonadota</taxon>
        <taxon>Alphaproteobacteria</taxon>
        <taxon>Parvularculales</taxon>
        <taxon>Parvularculaceae</taxon>
        <taxon>Amphiplicatus</taxon>
    </lineage>
</organism>
<sequence length="170" mass="18009">MSAAVRIRESEEADRPAIRALVAAAFGREDEARIVEALWADDAMALELAATIDEALVGHCAFSRVALEPPLKGPALGLAPLAVAPAHQRRGIGAALVETGLEICRARGASLVVVLGEPAYYARFGFVPASRLNMRWAALDAGEAFQILDFAGLPASPARRVHYHPAFEAA</sequence>
<evidence type="ECO:0000313" key="2">
    <source>
        <dbReference type="EMBL" id="SNT67598.1"/>
    </source>
</evidence>
<dbReference type="InterPro" id="IPR050276">
    <property type="entry name" value="MshD_Acetyltransferase"/>
</dbReference>
<dbReference type="Pfam" id="PF13527">
    <property type="entry name" value="Acetyltransf_9"/>
    <property type="match status" value="1"/>
</dbReference>
<dbReference type="PROSITE" id="PS51186">
    <property type="entry name" value="GNAT"/>
    <property type="match status" value="1"/>
</dbReference>
<dbReference type="InterPro" id="IPR000182">
    <property type="entry name" value="GNAT_dom"/>
</dbReference>
<dbReference type="RefSeq" id="WP_159462350.1">
    <property type="nucleotide sequence ID" value="NZ_FZQA01000001.1"/>
</dbReference>
<dbReference type="SUPFAM" id="SSF55729">
    <property type="entry name" value="Acyl-CoA N-acyltransferases (Nat)"/>
    <property type="match status" value="1"/>
</dbReference>
<dbReference type="PANTHER" id="PTHR43617:SF2">
    <property type="entry name" value="UPF0039 PROTEIN SLL0451"/>
    <property type="match status" value="1"/>
</dbReference>
<dbReference type="InterPro" id="IPR016181">
    <property type="entry name" value="Acyl_CoA_acyltransferase"/>
</dbReference>
<dbReference type="Proteomes" id="UP000198346">
    <property type="component" value="Unassembled WGS sequence"/>
</dbReference>
<gene>
    <name evidence="2" type="ORF">SAMN06297382_0088</name>
</gene>
<name>A0A239PIJ2_9PROT</name>
<dbReference type="EMBL" id="FZQA01000001">
    <property type="protein sequence ID" value="SNT67598.1"/>
    <property type="molecule type" value="Genomic_DNA"/>
</dbReference>
<dbReference type="GO" id="GO:0016747">
    <property type="term" value="F:acyltransferase activity, transferring groups other than amino-acyl groups"/>
    <property type="evidence" value="ECO:0007669"/>
    <property type="project" value="InterPro"/>
</dbReference>